<dbReference type="PANTHER" id="PTHR32196:SF21">
    <property type="entry name" value="ABC TRANSPORTER PERMEASE PROTEIN YPHD-RELATED"/>
    <property type="match status" value="1"/>
</dbReference>
<feature type="transmembrane region" description="Helical" evidence="9">
    <location>
        <begin position="122"/>
        <end position="144"/>
    </location>
</feature>
<comment type="subcellular location">
    <subcellularLocation>
        <location evidence="1">Cell membrane</location>
        <topology evidence="1">Multi-pass membrane protein</topology>
    </subcellularLocation>
</comment>
<evidence type="ECO:0000256" key="8">
    <source>
        <dbReference type="SAM" id="MobiDB-lite"/>
    </source>
</evidence>
<feature type="region of interest" description="Disordered" evidence="8">
    <location>
        <begin position="366"/>
        <end position="386"/>
    </location>
</feature>
<dbReference type="InterPro" id="IPR001851">
    <property type="entry name" value="ABC_transp_permease"/>
</dbReference>
<name>A0A6J7DA67_9ZZZZ</name>
<feature type="compositionally biased region" description="Polar residues" evidence="8">
    <location>
        <begin position="377"/>
        <end position="386"/>
    </location>
</feature>
<keyword evidence="7 9" id="KW-0472">Membrane</keyword>
<dbReference type="GO" id="GO:0022857">
    <property type="term" value="F:transmembrane transporter activity"/>
    <property type="evidence" value="ECO:0007669"/>
    <property type="project" value="InterPro"/>
</dbReference>
<evidence type="ECO:0000313" key="11">
    <source>
        <dbReference type="EMBL" id="CAB4696962.1"/>
    </source>
</evidence>
<evidence type="ECO:0000256" key="7">
    <source>
        <dbReference type="ARBA" id="ARBA00023136"/>
    </source>
</evidence>
<dbReference type="EMBL" id="CAEZXZ010000027">
    <property type="protein sequence ID" value="CAB4696962.1"/>
    <property type="molecule type" value="Genomic_DNA"/>
</dbReference>
<dbReference type="AlphaFoldDB" id="A0A6J7DA67"/>
<evidence type="ECO:0000313" key="10">
    <source>
        <dbReference type="EMBL" id="CAB4668260.1"/>
    </source>
</evidence>
<dbReference type="PANTHER" id="PTHR32196">
    <property type="entry name" value="ABC TRANSPORTER PERMEASE PROTEIN YPHD-RELATED-RELATED"/>
    <property type="match status" value="1"/>
</dbReference>
<feature type="transmembrane region" description="Helical" evidence="9">
    <location>
        <begin position="188"/>
        <end position="210"/>
    </location>
</feature>
<feature type="transmembrane region" description="Helical" evidence="9">
    <location>
        <begin position="84"/>
        <end position="102"/>
    </location>
</feature>
<dbReference type="EMBL" id="CAEZWW010000040">
    <property type="protein sequence ID" value="CAB4668260.1"/>
    <property type="molecule type" value="Genomic_DNA"/>
</dbReference>
<evidence type="ECO:0000256" key="6">
    <source>
        <dbReference type="ARBA" id="ARBA00022989"/>
    </source>
</evidence>
<protein>
    <submittedName>
        <fullName evidence="12">Unannotated protein</fullName>
    </submittedName>
</protein>
<evidence type="ECO:0000256" key="3">
    <source>
        <dbReference type="ARBA" id="ARBA00022475"/>
    </source>
</evidence>
<evidence type="ECO:0000256" key="1">
    <source>
        <dbReference type="ARBA" id="ARBA00004651"/>
    </source>
</evidence>
<feature type="transmembrane region" description="Helical" evidence="9">
    <location>
        <begin position="26"/>
        <end position="47"/>
    </location>
</feature>
<proteinExistence type="predicted"/>
<reference evidence="12" key="1">
    <citation type="submission" date="2020-05" db="EMBL/GenBank/DDBJ databases">
        <authorList>
            <person name="Chiriac C."/>
            <person name="Salcher M."/>
            <person name="Ghai R."/>
            <person name="Kavagutti S V."/>
        </authorList>
    </citation>
    <scope>NUCLEOTIDE SEQUENCE</scope>
</reference>
<feature type="transmembrane region" description="Helical" evidence="9">
    <location>
        <begin position="273"/>
        <end position="292"/>
    </location>
</feature>
<dbReference type="CDD" id="cd06579">
    <property type="entry name" value="TM_PBP1_transp_AraH_like"/>
    <property type="match status" value="1"/>
</dbReference>
<dbReference type="EMBL" id="CAFBLV010000052">
    <property type="protein sequence ID" value="CAB4866108.1"/>
    <property type="molecule type" value="Genomic_DNA"/>
</dbReference>
<evidence type="ECO:0000256" key="5">
    <source>
        <dbReference type="ARBA" id="ARBA00022692"/>
    </source>
</evidence>
<accession>A0A6J7DA67</accession>
<sequence>MGATISTSEANKSGMSGLKLKLERNITFLGPLATLFLLVALFAILAPGTFLSSGNIVNVLSQVSVLAILAAGLTFVLLLGQMDLSVAAVAVLAGMVSAVIYSGMPMSLPFLGDIYFGAGNQWIAVLIAAIVAILMGLLSGVLTARFGIPSFIGTLGVLEMARGLAFYWSDGQNVYDIMPLSTTLGESFIGPIPVIVLVAAATLLVGHIVLTWTRFGRYVYMCGANPKAAQLSGVPVRRVTIAVFVISGLLAGFGGLVLMGRVGSAQATSGDNLLLPAIAAVVLGGTSLFGGVGSMKHTAVGLLLYGVLNNGLDQLDMNIYLKPFARGAFLLAAIALNIAALRIASRAQTRGDIGNIHDETNALINEPIPHTTAPMPESNTNEMESR</sequence>
<evidence type="ECO:0000256" key="9">
    <source>
        <dbReference type="SAM" id="Phobius"/>
    </source>
</evidence>
<gene>
    <name evidence="10" type="ORF">UFOPK2310_00469</name>
    <name evidence="11" type="ORF">UFOPK2625_00296</name>
    <name evidence="12" type="ORF">UFOPK3425_00391</name>
</gene>
<organism evidence="12">
    <name type="scientific">freshwater metagenome</name>
    <dbReference type="NCBI Taxonomy" id="449393"/>
    <lineage>
        <taxon>unclassified sequences</taxon>
        <taxon>metagenomes</taxon>
        <taxon>ecological metagenomes</taxon>
    </lineage>
</organism>
<feature type="transmembrane region" description="Helical" evidence="9">
    <location>
        <begin position="239"/>
        <end position="261"/>
    </location>
</feature>
<feature type="transmembrane region" description="Helical" evidence="9">
    <location>
        <begin position="151"/>
        <end position="168"/>
    </location>
</feature>
<keyword evidence="5 9" id="KW-0812">Transmembrane</keyword>
<evidence type="ECO:0000256" key="2">
    <source>
        <dbReference type="ARBA" id="ARBA00022448"/>
    </source>
</evidence>
<keyword evidence="2" id="KW-0813">Transport</keyword>
<evidence type="ECO:0000256" key="4">
    <source>
        <dbReference type="ARBA" id="ARBA00022519"/>
    </source>
</evidence>
<dbReference type="Pfam" id="PF02653">
    <property type="entry name" value="BPD_transp_2"/>
    <property type="match status" value="1"/>
</dbReference>
<evidence type="ECO:0000313" key="12">
    <source>
        <dbReference type="EMBL" id="CAB4866108.1"/>
    </source>
</evidence>
<keyword evidence="6 9" id="KW-1133">Transmembrane helix</keyword>
<dbReference type="GO" id="GO:0005886">
    <property type="term" value="C:plasma membrane"/>
    <property type="evidence" value="ECO:0007669"/>
    <property type="project" value="UniProtKB-SubCell"/>
</dbReference>
<feature type="transmembrane region" description="Helical" evidence="9">
    <location>
        <begin position="59"/>
        <end position="79"/>
    </location>
</feature>
<keyword evidence="4" id="KW-0997">Cell inner membrane</keyword>
<keyword evidence="3" id="KW-1003">Cell membrane</keyword>